<dbReference type="CTD" id="55726"/>
<dbReference type="GO" id="GO:0005737">
    <property type="term" value="C:cytoplasm"/>
    <property type="evidence" value="ECO:0007669"/>
    <property type="project" value="UniProtKB-SubCell"/>
</dbReference>
<keyword evidence="7" id="KW-0131">Cell cycle</keyword>
<dbReference type="GO" id="GO:0007346">
    <property type="term" value="P:regulation of mitotic cell cycle"/>
    <property type="evidence" value="ECO:0007669"/>
    <property type="project" value="TreeGrafter"/>
</dbReference>
<dbReference type="Proteomes" id="UP000694845">
    <property type="component" value="Unplaced"/>
</dbReference>
<dbReference type="GO" id="GO:0051642">
    <property type="term" value="P:centrosome localization"/>
    <property type="evidence" value="ECO:0007669"/>
    <property type="project" value="TreeGrafter"/>
</dbReference>
<name>A0A8B7ZPN6_ACAPL</name>
<feature type="compositionally biased region" description="Basic and acidic residues" evidence="9">
    <location>
        <begin position="587"/>
        <end position="607"/>
    </location>
</feature>
<dbReference type="RefSeq" id="XP_022105376.1">
    <property type="nucleotide sequence ID" value="XM_022249684.1"/>
</dbReference>
<dbReference type="Pfam" id="PF10221">
    <property type="entry name" value="Mat89Bb"/>
    <property type="match status" value="1"/>
</dbReference>
<evidence type="ECO:0000256" key="5">
    <source>
        <dbReference type="ARBA" id="ARBA00022776"/>
    </source>
</evidence>
<organism evidence="10 11">
    <name type="scientific">Acanthaster planci</name>
    <name type="common">Crown-of-thorns starfish</name>
    <dbReference type="NCBI Taxonomy" id="133434"/>
    <lineage>
        <taxon>Eukaryota</taxon>
        <taxon>Metazoa</taxon>
        <taxon>Echinodermata</taxon>
        <taxon>Eleutherozoa</taxon>
        <taxon>Asterozoa</taxon>
        <taxon>Asteroidea</taxon>
        <taxon>Valvatacea</taxon>
        <taxon>Valvatida</taxon>
        <taxon>Acanthasteridae</taxon>
        <taxon>Acanthaster</taxon>
    </lineage>
</organism>
<dbReference type="OrthoDB" id="5844105at2759"/>
<sequence length="719" mass="79536">MSFPASHKTIFVLDHGPFFAESCEHPVEYDVVALSKTRSAGFIPLAPFCKSLWTCSVESVLEYCRVVYDIFPKGKLICVVASDTQARPLNSWSPEDQNTSQLMSSLAALGPLRSSKNSDASILNGLSSAIEMMMEGTDHQVVAQSLMNEDGGEEKVVNRGRIICLTSVKSESHGDMLTEYVRDAIMQQNKVVATSDSDNLLLVGHCELTLINILPTNKESGLKDRSATTMSPHLSAEIHSAKAGRHLANKLSVLAQKHYDLAITTVTGIPMKEEQNAMSSANYDVELLHLKDAHSELRKLEAIMTNQPEPEPSNTMVISTKGPVATVTKSPESNNILLKWCQPRSNSVELLHCMGAYRISPVGVNSRPSVCLTNFLLNGRQVMLEQPRKSGTKVISHMLASHGGEIFLHCLATARSPLEDPPSISEGCGGRVTDYRINDFGEFMKENRLAPCQPTPETEEEPPVDRAKAQLERMTRHWPMVISDTIIFNMPSHLDPLPTLITKLVLTDDDVLECKKAMYHVVGMETRNEPLPVPMVGSRGKGPKRDEHYRQMWAELEVLVRAHSSTSPAHEKILQCLLDCRKPPGEEAGKAATKRAADKVKVERSDAEAMEIQPAWPESDRSGADIKPDIHKENVRGVSDQPPLKKQKMFTGEVIGKPKAGPQSLLSLWNNRINSIHSKRHAEFAGRQEATGKVAELYPNLMREEKESTNGEVKKERTT</sequence>
<evidence type="ECO:0000313" key="11">
    <source>
        <dbReference type="RefSeq" id="XP_022105376.1"/>
    </source>
</evidence>
<evidence type="ECO:0000256" key="6">
    <source>
        <dbReference type="ARBA" id="ARBA00023242"/>
    </source>
</evidence>
<comment type="similarity">
    <text evidence="8">Belongs to the Integrator subunit 13 family.</text>
</comment>
<accession>A0A8B7ZPN6</accession>
<keyword evidence="4" id="KW-0132">Cell division</keyword>
<protein>
    <submittedName>
        <fullName evidence="11">Integrator complex subunit 13-like</fullName>
    </submittedName>
</protein>
<feature type="region of interest" description="Disordered" evidence="9">
    <location>
        <begin position="587"/>
        <end position="610"/>
    </location>
</feature>
<dbReference type="PANTHER" id="PTHR12955:SF1">
    <property type="entry name" value="INTEGRATOR COMPLEX SUBUNIT 13"/>
    <property type="match status" value="1"/>
</dbReference>
<evidence type="ECO:0000256" key="7">
    <source>
        <dbReference type="ARBA" id="ARBA00023306"/>
    </source>
</evidence>
<dbReference type="GeneID" id="110987188"/>
<dbReference type="OMA" id="NCTAMHR"/>
<evidence type="ECO:0000256" key="9">
    <source>
        <dbReference type="SAM" id="MobiDB-lite"/>
    </source>
</evidence>
<keyword evidence="5" id="KW-0498">Mitosis</keyword>
<gene>
    <name evidence="11" type="primary">LOC110987188</name>
</gene>
<comment type="subcellular location">
    <subcellularLocation>
        <location evidence="2">Cytoplasm</location>
    </subcellularLocation>
    <subcellularLocation>
        <location evidence="1">Nucleus</location>
    </subcellularLocation>
</comment>
<evidence type="ECO:0000256" key="1">
    <source>
        <dbReference type="ARBA" id="ARBA00004123"/>
    </source>
</evidence>
<evidence type="ECO:0000256" key="3">
    <source>
        <dbReference type="ARBA" id="ARBA00022490"/>
    </source>
</evidence>
<evidence type="ECO:0000313" key="10">
    <source>
        <dbReference type="Proteomes" id="UP000694845"/>
    </source>
</evidence>
<evidence type="ECO:0000256" key="4">
    <source>
        <dbReference type="ARBA" id="ARBA00022618"/>
    </source>
</evidence>
<dbReference type="AlphaFoldDB" id="A0A8B7ZPN6"/>
<evidence type="ECO:0000256" key="8">
    <source>
        <dbReference type="ARBA" id="ARBA00061603"/>
    </source>
</evidence>
<dbReference type="InterPro" id="IPR019355">
    <property type="entry name" value="Cell_cycle_regulator_Mat89Bb"/>
</dbReference>
<proteinExistence type="inferred from homology"/>
<reference evidence="11" key="1">
    <citation type="submission" date="2025-08" db="UniProtKB">
        <authorList>
            <consortium name="RefSeq"/>
        </authorList>
    </citation>
    <scope>IDENTIFICATION</scope>
</reference>
<keyword evidence="6" id="KW-0539">Nucleus</keyword>
<keyword evidence="10" id="KW-1185">Reference proteome</keyword>
<evidence type="ECO:0000256" key="2">
    <source>
        <dbReference type="ARBA" id="ARBA00004496"/>
    </source>
</evidence>
<dbReference type="PANTHER" id="PTHR12955">
    <property type="entry name" value="SARCOMA ANTIGEN NY-SAR-95-RELATED"/>
    <property type="match status" value="1"/>
</dbReference>
<dbReference type="KEGG" id="aplc:110987188"/>
<dbReference type="GO" id="GO:0032039">
    <property type="term" value="C:integrator complex"/>
    <property type="evidence" value="ECO:0007669"/>
    <property type="project" value="TreeGrafter"/>
</dbReference>
<dbReference type="GO" id="GO:0051301">
    <property type="term" value="P:cell division"/>
    <property type="evidence" value="ECO:0007669"/>
    <property type="project" value="UniProtKB-KW"/>
</dbReference>
<keyword evidence="3" id="KW-0963">Cytoplasm</keyword>